<proteinExistence type="predicted"/>
<accession>A0A351RD13</accession>
<sequence length="80" mass="9483">MKMKQAHYNMIKDAIKALPRDQMLAFKANDLGKNKEKFFIWGLFKAAKLHFTATDFLYQYLDDNHIETALKRIAKELDYI</sequence>
<reference evidence="1 2" key="1">
    <citation type="journal article" date="2018" name="Nat. Biotechnol.">
        <title>A standardized bacterial taxonomy based on genome phylogeny substantially revises the tree of life.</title>
        <authorList>
            <person name="Parks D.H."/>
            <person name="Chuvochina M."/>
            <person name="Waite D.W."/>
            <person name="Rinke C."/>
            <person name="Skarshewski A."/>
            <person name="Chaumeil P.A."/>
            <person name="Hugenholtz P."/>
        </authorList>
    </citation>
    <scope>NUCLEOTIDE SEQUENCE [LARGE SCALE GENOMIC DNA]</scope>
    <source>
        <strain evidence="1">UBA9958</strain>
    </source>
</reference>
<protein>
    <submittedName>
        <fullName evidence="1">Uncharacterized protein</fullName>
    </submittedName>
</protein>
<dbReference type="EMBL" id="DNAA01000249">
    <property type="protein sequence ID" value="HBA09934.1"/>
    <property type="molecule type" value="Genomic_DNA"/>
</dbReference>
<name>A0A351RD13_9PROT</name>
<gene>
    <name evidence="1" type="ORF">DCW48_10625</name>
</gene>
<dbReference type="Proteomes" id="UP000264313">
    <property type="component" value="Unassembled WGS sequence"/>
</dbReference>
<dbReference type="AlphaFoldDB" id="A0A351RD13"/>
<organism evidence="1 2">
    <name type="scientific">Methylotenera mobilis</name>
    <dbReference type="NCBI Taxonomy" id="359408"/>
    <lineage>
        <taxon>Bacteria</taxon>
        <taxon>Pseudomonadati</taxon>
        <taxon>Pseudomonadota</taxon>
        <taxon>Betaproteobacteria</taxon>
        <taxon>Nitrosomonadales</taxon>
        <taxon>Methylophilaceae</taxon>
        <taxon>Methylotenera</taxon>
    </lineage>
</organism>
<evidence type="ECO:0000313" key="2">
    <source>
        <dbReference type="Proteomes" id="UP000264313"/>
    </source>
</evidence>
<comment type="caution">
    <text evidence="1">The sequence shown here is derived from an EMBL/GenBank/DDBJ whole genome shotgun (WGS) entry which is preliminary data.</text>
</comment>
<evidence type="ECO:0000313" key="1">
    <source>
        <dbReference type="EMBL" id="HBA09934.1"/>
    </source>
</evidence>